<dbReference type="EMBL" id="KQ090431">
    <property type="protein sequence ID" value="KMS95848.1"/>
    <property type="molecule type" value="Genomic_DNA"/>
</dbReference>
<dbReference type="Gramene" id="KMS95848">
    <property type="protein sequence ID" value="KMS95848"/>
    <property type="gene ID" value="BVRB_004490"/>
</dbReference>
<feature type="region of interest" description="Disordered" evidence="1">
    <location>
        <begin position="432"/>
        <end position="462"/>
    </location>
</feature>
<evidence type="ECO:0000313" key="4">
    <source>
        <dbReference type="Proteomes" id="UP000035740"/>
    </source>
</evidence>
<keyword evidence="4" id="KW-1185">Reference proteome</keyword>
<name>A0A0J8B7A3_BETVV</name>
<dbReference type="Proteomes" id="UP000035740">
    <property type="component" value="Unassembled WGS sequence"/>
</dbReference>
<gene>
    <name evidence="3" type="ORF">BVRB_004490</name>
</gene>
<dbReference type="InterPro" id="IPR005162">
    <property type="entry name" value="Retrotrans_gag_dom"/>
</dbReference>
<dbReference type="Pfam" id="PF03732">
    <property type="entry name" value="Retrotrans_gag"/>
    <property type="match status" value="1"/>
</dbReference>
<evidence type="ECO:0000259" key="2">
    <source>
        <dbReference type="Pfam" id="PF03732"/>
    </source>
</evidence>
<reference evidence="3 4" key="1">
    <citation type="journal article" date="2014" name="Nature">
        <title>The genome of the recently domesticated crop plant sugar beet (Beta vulgaris).</title>
        <authorList>
            <person name="Dohm J.C."/>
            <person name="Minoche A.E."/>
            <person name="Holtgrawe D."/>
            <person name="Capella-Gutierrez S."/>
            <person name="Zakrzewski F."/>
            <person name="Tafer H."/>
            <person name="Rupp O."/>
            <person name="Sorensen T.R."/>
            <person name="Stracke R."/>
            <person name="Reinhardt R."/>
            <person name="Goesmann A."/>
            <person name="Kraft T."/>
            <person name="Schulz B."/>
            <person name="Stadler P.F."/>
            <person name="Schmidt T."/>
            <person name="Gabaldon T."/>
            <person name="Lehrach H."/>
            <person name="Weisshaar B."/>
            <person name="Himmelbauer H."/>
        </authorList>
    </citation>
    <scope>NUCLEOTIDE SEQUENCE [LARGE SCALE GENOMIC DNA]</scope>
    <source>
        <tissue evidence="3">Taproot</tissue>
    </source>
</reference>
<proteinExistence type="predicted"/>
<feature type="domain" description="Retrotransposon gag" evidence="2">
    <location>
        <begin position="120"/>
        <end position="212"/>
    </location>
</feature>
<evidence type="ECO:0000313" key="3">
    <source>
        <dbReference type="EMBL" id="KMS95848.1"/>
    </source>
</evidence>
<dbReference type="PANTHER" id="PTHR33223">
    <property type="entry name" value="CCHC-TYPE DOMAIN-CONTAINING PROTEIN"/>
    <property type="match status" value="1"/>
</dbReference>
<feature type="compositionally biased region" description="Polar residues" evidence="1">
    <location>
        <begin position="358"/>
        <end position="367"/>
    </location>
</feature>
<evidence type="ECO:0000256" key="1">
    <source>
        <dbReference type="SAM" id="MobiDB-lite"/>
    </source>
</evidence>
<dbReference type="OrthoDB" id="1305902at2759"/>
<accession>A0A0J8B7A3</accession>
<dbReference type="PANTHER" id="PTHR33223:SF3">
    <property type="match status" value="1"/>
</dbReference>
<organism evidence="3 4">
    <name type="scientific">Beta vulgaris subsp. vulgaris</name>
    <name type="common">Beet</name>
    <dbReference type="NCBI Taxonomy" id="3555"/>
    <lineage>
        <taxon>Eukaryota</taxon>
        <taxon>Viridiplantae</taxon>
        <taxon>Streptophyta</taxon>
        <taxon>Embryophyta</taxon>
        <taxon>Tracheophyta</taxon>
        <taxon>Spermatophyta</taxon>
        <taxon>Magnoliopsida</taxon>
        <taxon>eudicotyledons</taxon>
        <taxon>Gunneridae</taxon>
        <taxon>Pentapetalae</taxon>
        <taxon>Caryophyllales</taxon>
        <taxon>Chenopodiaceae</taxon>
        <taxon>Betoideae</taxon>
        <taxon>Beta</taxon>
    </lineage>
</organism>
<sequence>MSLDTTTKLKRINLFIETLNEASPEKLLYIFQDKPREDSEMGDERTLKELGAPKLDAEPLCIVFPTLERPLKLNSGFLNLLPKFYGNAGEDPHRHLKEFIVVCSTMKPEGIGQNQVRLHAFPFSLHDLAKDWLYTMSSGSITTWDALQKAFLEKFFPASRIGSIRKEICGIRQHNSETLYEYWERFKKLCASCPQHQITDQLLIQYFYEGLLPKDRGMIDAASGGALVDKTPTQARNLIANMAQNTQQHSTRNDVKRVNEIDLSGVKSQLQENAQQITTLTTLVSKIVVGNESKARVCGICSEFSHATDACHTLKTEDVNALGGFSNQRKYDPYSQTYNEGWKDHPNLRYGTRSQFSQTNQPRQFGVQNPPPQSSGPSLEDLVKQLTTQIGQVHNHGVEYQKKTDNHLHHIDTQIGQICTSLSNLETQLSGKLPSQPLPNPKENAKAVTLRSGKELSEPKAKSREIEREIEVKPEDELNIGGNGEIESRKDNEGKGKLNSEIDFSRFKDVPPFPSRFAKARKAALDNEILKTFRKVEVNIPLLDDIKQVPRYAKFLKELCTTKRQFHPSEKHHATFTSHE</sequence>
<feature type="compositionally biased region" description="Basic and acidic residues" evidence="1">
    <location>
        <begin position="452"/>
        <end position="462"/>
    </location>
</feature>
<protein>
    <recommendedName>
        <fullName evidence="2">Retrotransposon gag domain-containing protein</fullName>
    </recommendedName>
</protein>
<dbReference type="AlphaFoldDB" id="A0A0J8B7A3"/>
<feature type="region of interest" description="Disordered" evidence="1">
    <location>
        <begin position="358"/>
        <end position="379"/>
    </location>
</feature>
<dbReference type="OMA" id="HEVYELI"/>